<dbReference type="RefSeq" id="WP_264811103.1">
    <property type="nucleotide sequence ID" value="NZ_CP110226.1"/>
</dbReference>
<evidence type="ECO:0000259" key="4">
    <source>
        <dbReference type="Pfam" id="PF22725"/>
    </source>
</evidence>
<sequence length="357" mass="39345">MDFNQSPILPKTPRPIAIIGAGGIVTDAHLPAYTMVGWQVMGIYDLDFAKAEVANNKFSIVSRTYSDLSELIKAAADQNAVFDLAVPADQIIPILKQLPDGSAVLIQKPMGETSAEAKVILELCERKNLLSAVNFQLKFAPYMLAAKDMIQKGLLGEIYDLEMKVCVYTPWHLWGFLKEKPRMEVLYHSVHYLDLIRSLMGNPTRIHASVLKSPKSPDLADARSSIILDYDEVTQARILTNHGHDFGSKNQESYFKIEGTKGAIKITIGLSLDYPKGQAPKMEYCLLDDPKGWQEIPLKGGWFPHAFIGSMAALQVTCENPGTHLSNSTADALQTMKLVETVYKASESGGTPFGKKS</sequence>
<organism evidence="5 6">
    <name type="scientific">Algoriphagus halophytocola</name>
    <dbReference type="NCBI Taxonomy" id="2991499"/>
    <lineage>
        <taxon>Bacteria</taxon>
        <taxon>Pseudomonadati</taxon>
        <taxon>Bacteroidota</taxon>
        <taxon>Cytophagia</taxon>
        <taxon>Cytophagales</taxon>
        <taxon>Cyclobacteriaceae</taxon>
        <taxon>Algoriphagus</taxon>
    </lineage>
</organism>
<dbReference type="InterPro" id="IPR055170">
    <property type="entry name" value="GFO_IDH_MocA-like_dom"/>
</dbReference>
<dbReference type="Gene3D" id="3.30.360.10">
    <property type="entry name" value="Dihydrodipicolinate Reductase, domain 2"/>
    <property type="match status" value="1"/>
</dbReference>
<evidence type="ECO:0000259" key="3">
    <source>
        <dbReference type="Pfam" id="PF01408"/>
    </source>
</evidence>
<dbReference type="InterPro" id="IPR051317">
    <property type="entry name" value="Gfo/Idh/MocA_oxidoreduct"/>
</dbReference>
<evidence type="ECO:0000313" key="5">
    <source>
        <dbReference type="EMBL" id="UZD24390.1"/>
    </source>
</evidence>
<keyword evidence="2" id="KW-0560">Oxidoreductase</keyword>
<dbReference type="SUPFAM" id="SSF51735">
    <property type="entry name" value="NAD(P)-binding Rossmann-fold domains"/>
    <property type="match status" value="1"/>
</dbReference>
<dbReference type="Pfam" id="PF01408">
    <property type="entry name" value="GFO_IDH_MocA"/>
    <property type="match status" value="1"/>
</dbReference>
<gene>
    <name evidence="5" type="ORF">OM944_07780</name>
</gene>
<evidence type="ECO:0000256" key="1">
    <source>
        <dbReference type="ARBA" id="ARBA00010928"/>
    </source>
</evidence>
<dbReference type="Pfam" id="PF22725">
    <property type="entry name" value="GFO_IDH_MocA_C3"/>
    <property type="match status" value="1"/>
</dbReference>
<comment type="similarity">
    <text evidence="1">Belongs to the Gfo/Idh/MocA family.</text>
</comment>
<feature type="domain" description="GFO/IDH/MocA-like oxidoreductase" evidence="4">
    <location>
        <begin position="144"/>
        <end position="264"/>
    </location>
</feature>
<proteinExistence type="inferred from homology"/>
<reference evidence="5" key="1">
    <citation type="submission" date="2022-10" db="EMBL/GenBank/DDBJ databases">
        <title>Algoriphagus sp. a novel bacteria isolate from halophytes salicornia europaea.</title>
        <authorList>
            <person name="Peng Y."/>
            <person name="Jiang L."/>
            <person name="Lee J."/>
        </authorList>
    </citation>
    <scope>NUCLEOTIDE SEQUENCE</scope>
    <source>
        <strain evidence="5">TR-M5</strain>
    </source>
</reference>
<dbReference type="EMBL" id="CP110226">
    <property type="protein sequence ID" value="UZD24390.1"/>
    <property type="molecule type" value="Genomic_DNA"/>
</dbReference>
<evidence type="ECO:0000256" key="2">
    <source>
        <dbReference type="ARBA" id="ARBA00023002"/>
    </source>
</evidence>
<dbReference type="SUPFAM" id="SSF55347">
    <property type="entry name" value="Glyceraldehyde-3-phosphate dehydrogenase-like, C-terminal domain"/>
    <property type="match status" value="1"/>
</dbReference>
<evidence type="ECO:0000313" key="6">
    <source>
        <dbReference type="Proteomes" id="UP001163156"/>
    </source>
</evidence>
<dbReference type="PANTHER" id="PTHR43708:SF5">
    <property type="entry name" value="CONSERVED EXPRESSED OXIDOREDUCTASE (EUROFUNG)-RELATED"/>
    <property type="match status" value="1"/>
</dbReference>
<dbReference type="Gene3D" id="3.40.50.720">
    <property type="entry name" value="NAD(P)-binding Rossmann-like Domain"/>
    <property type="match status" value="1"/>
</dbReference>
<dbReference type="Proteomes" id="UP001163156">
    <property type="component" value="Chromosome"/>
</dbReference>
<protein>
    <submittedName>
        <fullName evidence="5">Gfo/Idh/MocA family oxidoreductase</fullName>
    </submittedName>
</protein>
<feature type="domain" description="Gfo/Idh/MocA-like oxidoreductase N-terminal" evidence="3">
    <location>
        <begin position="16"/>
        <end position="135"/>
    </location>
</feature>
<accession>A0ABY6MKU8</accession>
<dbReference type="PANTHER" id="PTHR43708">
    <property type="entry name" value="CONSERVED EXPRESSED OXIDOREDUCTASE (EUROFUNG)"/>
    <property type="match status" value="1"/>
</dbReference>
<keyword evidence="6" id="KW-1185">Reference proteome</keyword>
<dbReference type="InterPro" id="IPR000683">
    <property type="entry name" value="Gfo/Idh/MocA-like_OxRdtase_N"/>
</dbReference>
<name>A0ABY6MKU8_9BACT</name>
<dbReference type="InterPro" id="IPR036291">
    <property type="entry name" value="NAD(P)-bd_dom_sf"/>
</dbReference>